<proteinExistence type="predicted"/>
<accession>A1VV18</accession>
<keyword evidence="1" id="KW-0614">Plasmid</keyword>
<dbReference type="EMBL" id="CP000530">
    <property type="protein sequence ID" value="ABM39496.1"/>
    <property type="molecule type" value="Genomic_DNA"/>
</dbReference>
<keyword evidence="2" id="KW-1185">Reference proteome</keyword>
<evidence type="ECO:0000313" key="1">
    <source>
        <dbReference type="EMBL" id="ABM39496.1"/>
    </source>
</evidence>
<evidence type="ECO:0000313" key="2">
    <source>
        <dbReference type="Proteomes" id="UP000000644"/>
    </source>
</evidence>
<dbReference type="KEGG" id="pna:Pnap_4213"/>
<dbReference type="RefSeq" id="WP_011797869.1">
    <property type="nucleotide sequence ID" value="NC_008757.1"/>
</dbReference>
<protein>
    <submittedName>
        <fullName evidence="1">Uncharacterized protein</fullName>
    </submittedName>
</protein>
<gene>
    <name evidence="1" type="ordered locus">Pnap_4213</name>
</gene>
<organism evidence="1 2">
    <name type="scientific">Polaromonas naphthalenivorans (strain CJ2)</name>
    <dbReference type="NCBI Taxonomy" id="365044"/>
    <lineage>
        <taxon>Bacteria</taxon>
        <taxon>Pseudomonadati</taxon>
        <taxon>Pseudomonadota</taxon>
        <taxon>Betaproteobacteria</taxon>
        <taxon>Burkholderiales</taxon>
        <taxon>Comamonadaceae</taxon>
        <taxon>Polaromonas</taxon>
    </lineage>
</organism>
<reference evidence="2" key="1">
    <citation type="journal article" date="2009" name="Environ. Microbiol.">
        <title>The genome of Polaromonas naphthalenivorans strain CJ2, isolated from coal tar-contaminated sediment, reveals physiological and metabolic versatility and evolution through extensive horizontal gene transfer.</title>
        <authorList>
            <person name="Yagi J.M."/>
            <person name="Sims D."/>
            <person name="Brettin T."/>
            <person name="Bruce D."/>
            <person name="Madsen E.L."/>
        </authorList>
    </citation>
    <scope>NUCLEOTIDE SEQUENCE [LARGE SCALE GENOMIC DNA]</scope>
    <source>
        <strain evidence="2">CJ2</strain>
        <plasmid evidence="2">Plasmid pPNAP01</plasmid>
    </source>
</reference>
<dbReference type="AlphaFoldDB" id="A1VV18"/>
<dbReference type="Proteomes" id="UP000000644">
    <property type="component" value="Plasmid pPNAP01"/>
</dbReference>
<name>A1VV18_POLNA</name>
<dbReference type="OrthoDB" id="6636675at2"/>
<sequence length="183" mass="21174">MKTMTEAEWDATHDDFKKLWTAERTDWTDWERVRNRYMGKRTVMSDGVLLVEGMGLVITPNPPKSKDDKVYLRDIGRALEKNIYAQTDTSLHWLAVIGEDSIQPVPTKEWYYNDALIQVGVVNGNSEGSLIYVQAQKNRYQPELLVPLFRIKLLCSPMAAFAEAKIVYEFFESQEFMDMVSHT</sequence>
<geneLocation type="plasmid" evidence="1 2">
    <name>pPNAP01</name>
</geneLocation>
<dbReference type="HOGENOM" id="CLU_1473922_0_0_4"/>